<dbReference type="EMBL" id="JH687797">
    <property type="protein sequence ID" value="EJD40980.1"/>
    <property type="molecule type" value="Genomic_DNA"/>
</dbReference>
<dbReference type="Gene3D" id="3.40.50.80">
    <property type="entry name" value="Nucleotide-binding domain of ferredoxin-NADP reductase (FNR) module"/>
    <property type="match status" value="1"/>
</dbReference>
<comment type="catalytic activity">
    <reaction evidence="12">
        <text>2 a Fe(II)-siderophore + NADP(+) + H(+) = 2 a Fe(III)-siderophore + NADPH</text>
        <dbReference type="Rhea" id="RHEA:28795"/>
        <dbReference type="Rhea" id="RHEA-COMP:11342"/>
        <dbReference type="Rhea" id="RHEA-COMP:11344"/>
        <dbReference type="ChEBI" id="CHEBI:15378"/>
        <dbReference type="ChEBI" id="CHEBI:29033"/>
        <dbReference type="ChEBI" id="CHEBI:29034"/>
        <dbReference type="ChEBI" id="CHEBI:57783"/>
        <dbReference type="ChEBI" id="CHEBI:58349"/>
        <dbReference type="EC" id="1.16.1.9"/>
    </reaction>
</comment>
<dbReference type="KEGG" id="adl:AURDEDRAFT_115677"/>
<dbReference type="Gene3D" id="2.40.30.10">
    <property type="entry name" value="Translation factors"/>
    <property type="match status" value="1"/>
</dbReference>
<gene>
    <name evidence="15" type="ORF">AURDEDRAFT_115677</name>
</gene>
<dbReference type="PROSITE" id="PS51384">
    <property type="entry name" value="FAD_FR"/>
    <property type="match status" value="1"/>
</dbReference>
<dbReference type="InterPro" id="IPR017938">
    <property type="entry name" value="Riboflavin_synthase-like_b-brl"/>
</dbReference>
<accession>J0LK10</accession>
<dbReference type="InterPro" id="IPR013112">
    <property type="entry name" value="FAD-bd_8"/>
</dbReference>
<evidence type="ECO:0000256" key="4">
    <source>
        <dbReference type="ARBA" id="ARBA00022448"/>
    </source>
</evidence>
<organism evidence="15 16">
    <name type="scientific">Auricularia subglabra (strain TFB-10046 / SS5)</name>
    <name type="common">White-rot fungus</name>
    <name type="synonym">Auricularia delicata (strain TFB10046)</name>
    <dbReference type="NCBI Taxonomy" id="717982"/>
    <lineage>
        <taxon>Eukaryota</taxon>
        <taxon>Fungi</taxon>
        <taxon>Dikarya</taxon>
        <taxon>Basidiomycota</taxon>
        <taxon>Agaricomycotina</taxon>
        <taxon>Agaricomycetes</taxon>
        <taxon>Auriculariales</taxon>
        <taxon>Auriculariaceae</taxon>
        <taxon>Auricularia</taxon>
    </lineage>
</organism>
<evidence type="ECO:0000256" key="13">
    <source>
        <dbReference type="SAM" id="Phobius"/>
    </source>
</evidence>
<keyword evidence="7" id="KW-0249">Electron transport</keyword>
<dbReference type="OrthoDB" id="17725at2759"/>
<evidence type="ECO:0000256" key="5">
    <source>
        <dbReference type="ARBA" id="ARBA00022475"/>
    </source>
</evidence>
<evidence type="ECO:0000259" key="14">
    <source>
        <dbReference type="PROSITE" id="PS51384"/>
    </source>
</evidence>
<dbReference type="GO" id="GO:0005886">
    <property type="term" value="C:plasma membrane"/>
    <property type="evidence" value="ECO:0007669"/>
    <property type="project" value="UniProtKB-SubCell"/>
</dbReference>
<proteinExistence type="inferred from homology"/>
<dbReference type="AlphaFoldDB" id="J0LK10"/>
<evidence type="ECO:0000256" key="3">
    <source>
        <dbReference type="ARBA" id="ARBA00012668"/>
    </source>
</evidence>
<keyword evidence="4" id="KW-0813">Transport</keyword>
<comment type="subcellular location">
    <subcellularLocation>
        <location evidence="1">Cell membrane</location>
        <topology evidence="1">Multi-pass membrane protein</topology>
    </subcellularLocation>
</comment>
<dbReference type="Pfam" id="PF08022">
    <property type="entry name" value="FAD_binding_8"/>
    <property type="match status" value="1"/>
</dbReference>
<sequence length="565" mass="63610">MLWLKKPVLWTSSRDAGQWNSTKMTLEDWTLIRSKWHDWYQADWDYAQTTVYLFCATLGVVALLRWGSQLAHGRSGAAQKPGLLDRVAGLAGYITTRQFRVAALNWNSPPVATIGAITGLLVFVLALIFTAKPYYWPKHTMGHSPPLGTRAGWVSIAIMPFMIAFGTKVNFIGLLTRTSHERLQVFHRWTATIMYVTSLIHTFPYIVNNIAWKDMQLQYKTTPWYWTGIAALIPQTWLIACSWGYFRNPQYELFKKLHYIAAAIFMAALFIHCNFRLTSWHYIWATLALYGTSWLVRLVRGLATPATATVRSLPDRTLAVRLAVPARFRWAPGQHILVRFMISPLHFGSTHPFTIANVHVQGKKNEVELIMRVRDGITRALAAREGRSISAWVDGPYGHSGLARELRRFDRVLFLAGGSGTTFTAPLFLDLVAHKADRPADAKAEFVITVRESGALGWLERELQPFEESEAGDAAVRTHVTREKVEDVDIEKEPVSIGSLHHGRPNIPELVKEFCSTPGRVAIIACGPEEFAYDVRTAVAAEQLGVARGSSAMSEVYLHAENYSW</sequence>
<feature type="transmembrane region" description="Helical" evidence="13">
    <location>
        <begin position="283"/>
        <end position="303"/>
    </location>
</feature>
<dbReference type="InterPro" id="IPR051410">
    <property type="entry name" value="Ferric/Cupric_Reductase"/>
</dbReference>
<comment type="similarity">
    <text evidence="2">Belongs to the ferric reductase (FRE) family.</text>
</comment>
<keyword evidence="11 13" id="KW-0472">Membrane</keyword>
<evidence type="ECO:0000256" key="6">
    <source>
        <dbReference type="ARBA" id="ARBA00022692"/>
    </source>
</evidence>
<keyword evidence="16" id="KW-1185">Reference proteome</keyword>
<dbReference type="InterPro" id="IPR013130">
    <property type="entry name" value="Fe3_Rdtase_TM_dom"/>
</dbReference>
<dbReference type="SUPFAM" id="SSF63380">
    <property type="entry name" value="Riboflavin synthase domain-like"/>
    <property type="match status" value="1"/>
</dbReference>
<dbReference type="Pfam" id="PF01794">
    <property type="entry name" value="Ferric_reduct"/>
    <property type="match status" value="1"/>
</dbReference>
<evidence type="ECO:0000256" key="7">
    <source>
        <dbReference type="ARBA" id="ARBA00022982"/>
    </source>
</evidence>
<feature type="transmembrane region" description="Helical" evidence="13">
    <location>
        <begin position="46"/>
        <end position="64"/>
    </location>
</feature>
<keyword evidence="6 13" id="KW-0812">Transmembrane</keyword>
<evidence type="ECO:0000256" key="9">
    <source>
        <dbReference type="ARBA" id="ARBA00023002"/>
    </source>
</evidence>
<feature type="transmembrane region" description="Helical" evidence="13">
    <location>
        <begin position="110"/>
        <end position="131"/>
    </location>
</feature>
<dbReference type="GO" id="GO:0052851">
    <property type="term" value="F:ferric-chelate reductase (NADPH) activity"/>
    <property type="evidence" value="ECO:0007669"/>
    <property type="project" value="UniProtKB-EC"/>
</dbReference>
<evidence type="ECO:0000256" key="12">
    <source>
        <dbReference type="ARBA" id="ARBA00048483"/>
    </source>
</evidence>
<feature type="domain" description="FAD-binding FR-type" evidence="14">
    <location>
        <begin position="291"/>
        <end position="403"/>
    </location>
</feature>
<dbReference type="GO" id="GO:0006879">
    <property type="term" value="P:intracellular iron ion homeostasis"/>
    <property type="evidence" value="ECO:0007669"/>
    <property type="project" value="TreeGrafter"/>
</dbReference>
<feature type="transmembrane region" description="Helical" evidence="13">
    <location>
        <begin position="257"/>
        <end position="277"/>
    </location>
</feature>
<evidence type="ECO:0000256" key="8">
    <source>
        <dbReference type="ARBA" id="ARBA00022989"/>
    </source>
</evidence>
<feature type="transmembrane region" description="Helical" evidence="13">
    <location>
        <begin position="412"/>
        <end position="429"/>
    </location>
</feature>
<dbReference type="GO" id="GO:0006826">
    <property type="term" value="P:iron ion transport"/>
    <property type="evidence" value="ECO:0007669"/>
    <property type="project" value="TreeGrafter"/>
</dbReference>
<feature type="transmembrane region" description="Helical" evidence="13">
    <location>
        <begin position="151"/>
        <end position="171"/>
    </location>
</feature>
<dbReference type="SFLD" id="SFLDG01168">
    <property type="entry name" value="Ferric_reductase_subgroup_(FRE"/>
    <property type="match status" value="1"/>
</dbReference>
<name>J0LK10_AURST</name>
<evidence type="ECO:0000313" key="16">
    <source>
        <dbReference type="Proteomes" id="UP000006514"/>
    </source>
</evidence>
<dbReference type="Proteomes" id="UP000006514">
    <property type="component" value="Unassembled WGS sequence"/>
</dbReference>
<dbReference type="InterPro" id="IPR017927">
    <property type="entry name" value="FAD-bd_FR_type"/>
</dbReference>
<dbReference type="EC" id="1.16.1.9" evidence="3"/>
<dbReference type="PANTHER" id="PTHR32361:SF23">
    <property type="entry name" value="FERRIC-CHELATE REDUCTASE"/>
    <property type="match status" value="1"/>
</dbReference>
<keyword evidence="10" id="KW-0406">Ion transport</keyword>
<protein>
    <recommendedName>
        <fullName evidence="3">ferric-chelate reductase (NADPH)</fullName>
        <ecNumber evidence="3">1.16.1.9</ecNumber>
    </recommendedName>
</protein>
<dbReference type="GO" id="GO:0015677">
    <property type="term" value="P:copper ion import"/>
    <property type="evidence" value="ECO:0007669"/>
    <property type="project" value="TreeGrafter"/>
</dbReference>
<dbReference type="eggNOG" id="KOG0039">
    <property type="taxonomic scope" value="Eukaryota"/>
</dbReference>
<dbReference type="SUPFAM" id="SSF52343">
    <property type="entry name" value="Ferredoxin reductase-like, C-terminal NADP-linked domain"/>
    <property type="match status" value="1"/>
</dbReference>
<evidence type="ECO:0000256" key="11">
    <source>
        <dbReference type="ARBA" id="ARBA00023136"/>
    </source>
</evidence>
<reference evidence="16" key="1">
    <citation type="journal article" date="2012" name="Science">
        <title>The Paleozoic origin of enzymatic lignin decomposition reconstructed from 31 fungal genomes.</title>
        <authorList>
            <person name="Floudas D."/>
            <person name="Binder M."/>
            <person name="Riley R."/>
            <person name="Barry K."/>
            <person name="Blanchette R.A."/>
            <person name="Henrissat B."/>
            <person name="Martinez A.T."/>
            <person name="Otillar R."/>
            <person name="Spatafora J.W."/>
            <person name="Yadav J.S."/>
            <person name="Aerts A."/>
            <person name="Benoit I."/>
            <person name="Boyd A."/>
            <person name="Carlson A."/>
            <person name="Copeland A."/>
            <person name="Coutinho P.M."/>
            <person name="de Vries R.P."/>
            <person name="Ferreira P."/>
            <person name="Findley K."/>
            <person name="Foster B."/>
            <person name="Gaskell J."/>
            <person name="Glotzer D."/>
            <person name="Gorecki P."/>
            <person name="Heitman J."/>
            <person name="Hesse C."/>
            <person name="Hori C."/>
            <person name="Igarashi K."/>
            <person name="Jurgens J.A."/>
            <person name="Kallen N."/>
            <person name="Kersten P."/>
            <person name="Kohler A."/>
            <person name="Kuees U."/>
            <person name="Kumar T.K.A."/>
            <person name="Kuo A."/>
            <person name="LaButti K."/>
            <person name="Larrondo L.F."/>
            <person name="Lindquist E."/>
            <person name="Ling A."/>
            <person name="Lombard V."/>
            <person name="Lucas S."/>
            <person name="Lundell T."/>
            <person name="Martin R."/>
            <person name="McLaughlin D.J."/>
            <person name="Morgenstern I."/>
            <person name="Morin E."/>
            <person name="Murat C."/>
            <person name="Nagy L.G."/>
            <person name="Nolan M."/>
            <person name="Ohm R.A."/>
            <person name="Patyshakuliyeva A."/>
            <person name="Rokas A."/>
            <person name="Ruiz-Duenas F.J."/>
            <person name="Sabat G."/>
            <person name="Salamov A."/>
            <person name="Samejima M."/>
            <person name="Schmutz J."/>
            <person name="Slot J.C."/>
            <person name="St John F."/>
            <person name="Stenlid J."/>
            <person name="Sun H."/>
            <person name="Sun S."/>
            <person name="Syed K."/>
            <person name="Tsang A."/>
            <person name="Wiebenga A."/>
            <person name="Young D."/>
            <person name="Pisabarro A."/>
            <person name="Eastwood D.C."/>
            <person name="Martin F."/>
            <person name="Cullen D."/>
            <person name="Grigoriev I.V."/>
            <person name="Hibbett D.S."/>
        </authorList>
    </citation>
    <scope>NUCLEOTIDE SEQUENCE [LARGE SCALE GENOMIC DNA]</scope>
    <source>
        <strain evidence="16">TFB10046</strain>
    </source>
</reference>
<keyword evidence="9" id="KW-0560">Oxidoreductase</keyword>
<dbReference type="InterPro" id="IPR039261">
    <property type="entry name" value="FNR_nucleotide-bd"/>
</dbReference>
<dbReference type="InterPro" id="IPR013121">
    <property type="entry name" value="Fe_red_NAD-bd_6"/>
</dbReference>
<dbReference type="Pfam" id="PF08030">
    <property type="entry name" value="NAD_binding_6"/>
    <property type="match status" value="1"/>
</dbReference>
<keyword evidence="8 13" id="KW-1133">Transmembrane helix</keyword>
<evidence type="ECO:0000256" key="2">
    <source>
        <dbReference type="ARBA" id="ARBA00006278"/>
    </source>
</evidence>
<evidence type="ECO:0000256" key="1">
    <source>
        <dbReference type="ARBA" id="ARBA00004651"/>
    </source>
</evidence>
<feature type="transmembrane region" description="Helical" evidence="13">
    <location>
        <begin position="192"/>
        <end position="212"/>
    </location>
</feature>
<dbReference type="OMA" id="LVFYIRH"/>
<dbReference type="InParanoid" id="J0LK10"/>
<dbReference type="FunCoup" id="J0LK10">
    <property type="interactions" value="43"/>
</dbReference>
<evidence type="ECO:0000256" key="10">
    <source>
        <dbReference type="ARBA" id="ARBA00023065"/>
    </source>
</evidence>
<keyword evidence="5" id="KW-1003">Cell membrane</keyword>
<dbReference type="SFLD" id="SFLDS00052">
    <property type="entry name" value="Ferric_Reductase_Domain"/>
    <property type="match status" value="1"/>
</dbReference>
<dbReference type="CDD" id="cd06186">
    <property type="entry name" value="NOX_Duox_like_FAD_NADP"/>
    <property type="match status" value="1"/>
</dbReference>
<feature type="transmembrane region" description="Helical" evidence="13">
    <location>
        <begin position="224"/>
        <end position="245"/>
    </location>
</feature>
<evidence type="ECO:0000313" key="15">
    <source>
        <dbReference type="EMBL" id="EJD40980.1"/>
    </source>
</evidence>
<dbReference type="PANTHER" id="PTHR32361">
    <property type="entry name" value="FERRIC/CUPRIC REDUCTASE TRANSMEMBRANE COMPONENT"/>
    <property type="match status" value="1"/>
</dbReference>